<accession>A0A0B2UC24</accession>
<dbReference type="EMBL" id="JHQK01000006">
    <property type="protein sequence ID" value="KHN66953.1"/>
    <property type="molecule type" value="Genomic_DNA"/>
</dbReference>
<comment type="caution">
    <text evidence="2">The sequence shown here is derived from an EMBL/GenBank/DDBJ whole genome shotgun (WGS) entry which is preliminary data.</text>
</comment>
<organism evidence="2 3">
    <name type="scientific">Acinetobacter oleivorans</name>
    <dbReference type="NCBI Taxonomy" id="1148157"/>
    <lineage>
        <taxon>Bacteria</taxon>
        <taxon>Pseudomonadati</taxon>
        <taxon>Pseudomonadota</taxon>
        <taxon>Gammaproteobacteria</taxon>
        <taxon>Moraxellales</taxon>
        <taxon>Moraxellaceae</taxon>
        <taxon>Acinetobacter</taxon>
    </lineage>
</organism>
<dbReference type="PROSITE" id="PS01129">
    <property type="entry name" value="PSI_RLU"/>
    <property type="match status" value="1"/>
</dbReference>
<dbReference type="SUPFAM" id="SSF55120">
    <property type="entry name" value="Pseudouridine synthase"/>
    <property type="match status" value="1"/>
</dbReference>
<sequence>MSSPNEFLPPMIDGVSASQVYLPAQTNTQTIYEYLCQHFQHIKVQEWQQRFQDGLIYGANGQKLTLDSPYQSNTHIFYYRFLAYEPHVPFEHQILFENDDLLVVDKPHFLTISPTGQYVQETLLVRLKKQTGNEFLTPIHRLDRETAGVVLFCKRVESRGVYQQLFAERQVNKIYHAVAPYKKELKLPQTLHLHLDKGTPFYTMQVVANAKVNSQTYIELIEHNQTWAKYRLTPTTGKQHQLRVHLNYLEIPIKNDPFYPTVQHKSEDDFSEPLQLLAKHILFIDPLTKEEMSFTSMFELTL</sequence>
<dbReference type="Pfam" id="PF00849">
    <property type="entry name" value="PseudoU_synth_2"/>
    <property type="match status" value="1"/>
</dbReference>
<reference evidence="2 3" key="1">
    <citation type="submission" date="2014-03" db="EMBL/GenBank/DDBJ databases">
        <title>Genome sequence of the diesel-degrader and plant-growth promoter Acinetobacter oleivorans PF-1 isolated from the roots of poplar tree.</title>
        <authorList>
            <person name="Gkorezis P."/>
            <person name="van Hamme J."/>
            <person name="Rineau F."/>
            <person name="Vangronsveld J."/>
            <person name="Francetti A."/>
        </authorList>
    </citation>
    <scope>NUCLEOTIDE SEQUENCE [LARGE SCALE GENOMIC DNA]</scope>
    <source>
        <strain evidence="2 3">PF1</strain>
    </source>
</reference>
<dbReference type="InterPro" id="IPR020103">
    <property type="entry name" value="PsdUridine_synth_cat_dom_sf"/>
</dbReference>
<dbReference type="InterPro" id="IPR006224">
    <property type="entry name" value="PsdUridine_synth_RluA-like_CS"/>
</dbReference>
<dbReference type="Proteomes" id="UP000031012">
    <property type="component" value="Unassembled WGS sequence"/>
</dbReference>
<feature type="domain" description="Pseudouridine synthase RsuA/RluA-like" evidence="1">
    <location>
        <begin position="100"/>
        <end position="247"/>
    </location>
</feature>
<name>A0A0B2UC24_9GAMM</name>
<dbReference type="PANTHER" id="PTHR21600">
    <property type="entry name" value="MITOCHONDRIAL RNA PSEUDOURIDINE SYNTHASE"/>
    <property type="match status" value="1"/>
</dbReference>
<dbReference type="PANTHER" id="PTHR21600:SF84">
    <property type="entry name" value="PSEUDOURIDINE SYNTHASE RSUA_RLUA-LIKE DOMAIN-CONTAINING PROTEIN"/>
    <property type="match status" value="1"/>
</dbReference>
<dbReference type="InterPro" id="IPR006145">
    <property type="entry name" value="PsdUridine_synth_RsuA/RluA"/>
</dbReference>
<dbReference type="InterPro" id="IPR050188">
    <property type="entry name" value="RluA_PseudoU_synthase"/>
</dbReference>
<dbReference type="GO" id="GO:0140098">
    <property type="term" value="F:catalytic activity, acting on RNA"/>
    <property type="evidence" value="ECO:0007669"/>
    <property type="project" value="UniProtKB-ARBA"/>
</dbReference>
<dbReference type="GO" id="GO:0000455">
    <property type="term" value="P:enzyme-directed rRNA pseudouridine synthesis"/>
    <property type="evidence" value="ECO:0007669"/>
    <property type="project" value="TreeGrafter"/>
</dbReference>
<dbReference type="AlphaFoldDB" id="A0A0B2UC24"/>
<gene>
    <name evidence="2" type="ORF">DH17_15580</name>
</gene>
<dbReference type="GO" id="GO:0003723">
    <property type="term" value="F:RNA binding"/>
    <property type="evidence" value="ECO:0007669"/>
    <property type="project" value="InterPro"/>
</dbReference>
<proteinExistence type="predicted"/>
<evidence type="ECO:0000259" key="1">
    <source>
        <dbReference type="Pfam" id="PF00849"/>
    </source>
</evidence>
<protein>
    <submittedName>
        <fullName evidence="2">Pseudouridylate synthase</fullName>
    </submittedName>
</protein>
<dbReference type="GO" id="GO:0009982">
    <property type="term" value="F:pseudouridine synthase activity"/>
    <property type="evidence" value="ECO:0007669"/>
    <property type="project" value="InterPro"/>
</dbReference>
<dbReference type="Gene3D" id="3.30.2350.10">
    <property type="entry name" value="Pseudouridine synthase"/>
    <property type="match status" value="1"/>
</dbReference>
<evidence type="ECO:0000313" key="3">
    <source>
        <dbReference type="Proteomes" id="UP000031012"/>
    </source>
</evidence>
<evidence type="ECO:0000313" key="2">
    <source>
        <dbReference type="EMBL" id="KHN66953.1"/>
    </source>
</evidence>